<dbReference type="InterPro" id="IPR055346">
    <property type="entry name" value="Fe-S_cluster_assembly_SufBD"/>
</dbReference>
<dbReference type="GO" id="GO:0016226">
    <property type="term" value="P:iron-sulfur cluster assembly"/>
    <property type="evidence" value="ECO:0007669"/>
    <property type="project" value="InterPro"/>
</dbReference>
<evidence type="ECO:0000313" key="4">
    <source>
        <dbReference type="EMBL" id="GAQ61404.1"/>
    </source>
</evidence>
<dbReference type="InterPro" id="IPR010231">
    <property type="entry name" value="SUF_FeS_clus_asmbl_SufB"/>
</dbReference>
<comment type="caution">
    <text evidence="4">The sequence shown here is derived from an EMBL/GenBank/DDBJ whole genome shotgun (WGS) entry which is preliminary data.</text>
</comment>
<accession>A0A100JKV2</accession>
<evidence type="ECO:0000259" key="3">
    <source>
        <dbReference type="Pfam" id="PF19295"/>
    </source>
</evidence>
<sequence>MTLPIEETAHPELEGLGNYEYGWADSDVAGASAKRGINEDVVRDISAKKNEPEWMTKLRLKGLRLFEKKPMPNWGSDLSGIDFDNIKYFVRSTEKQAESWEDLPEDIKNTYDKLGIPEAEKQRLVAGVAAQYESEVVYHQIREDLEEQGVIFLDTDTALKEHPELFKEYFGTVIPVGDNKFASLNTAVWSGGSFIYVPKGVHVEIPLQAYFRINTENMGQFERTLIIVDEDAYVHYVEGCTAPIYKSDSLHSAVVEIIVKKGARCRYTTIQNWSNNVYNLVTKRAVAYEGATMEWIDGNIGSKVTMKYPAVYLMGEHAKGETLSIAFAGEGQHQDAGSKMVHMAPNTSSNIVSKSVARGGGRTSYRGLVEIGEGASGSKSNVLCDALLVDTISRSDTYPYVDVREDDVSMGHEATVSKVSDDQLFYLMSRGMTEFEAMAMIVRGFVEPIAKELPMEYALELNRLIELQMEGAVG</sequence>
<dbReference type="PANTHER" id="PTHR30508:SF1">
    <property type="entry name" value="UPF0051 PROTEIN ABCI8, CHLOROPLASTIC-RELATED"/>
    <property type="match status" value="1"/>
</dbReference>
<organism evidence="4 5">
    <name type="scientific">Streptomyces scabiei</name>
    <dbReference type="NCBI Taxonomy" id="1930"/>
    <lineage>
        <taxon>Bacteria</taxon>
        <taxon>Bacillati</taxon>
        <taxon>Actinomycetota</taxon>
        <taxon>Actinomycetes</taxon>
        <taxon>Kitasatosporales</taxon>
        <taxon>Streptomycetaceae</taxon>
        <taxon>Streptomyces</taxon>
    </lineage>
</organism>
<dbReference type="PANTHER" id="PTHR30508">
    <property type="entry name" value="FES CLUSTER ASSEMBLY PROTEIN SUF"/>
    <property type="match status" value="1"/>
</dbReference>
<dbReference type="EMBL" id="BCMM01000006">
    <property type="protein sequence ID" value="GAQ61404.1"/>
    <property type="molecule type" value="Genomic_DNA"/>
</dbReference>
<feature type="domain" description="SUF system FeS cluster assembly SufBD N-terminal" evidence="3">
    <location>
        <begin position="145"/>
        <end position="208"/>
    </location>
</feature>
<dbReference type="NCBIfam" id="TIGR01980">
    <property type="entry name" value="sufB"/>
    <property type="match status" value="1"/>
</dbReference>
<dbReference type="RefSeq" id="WP_059079331.1">
    <property type="nucleotide sequence ID" value="NZ_BCMM01000006.1"/>
</dbReference>
<protein>
    <submittedName>
        <fullName evidence="4">FeS cluster assembly protein SufB</fullName>
    </submittedName>
</protein>
<evidence type="ECO:0000256" key="1">
    <source>
        <dbReference type="ARBA" id="ARBA00043967"/>
    </source>
</evidence>
<dbReference type="SUPFAM" id="SSF101960">
    <property type="entry name" value="Stabilizer of iron transporter SufD"/>
    <property type="match status" value="1"/>
</dbReference>
<comment type="similarity">
    <text evidence="1">Belongs to the iron-sulfur cluster assembly SufBD family.</text>
</comment>
<dbReference type="AlphaFoldDB" id="A0A100JKV2"/>
<reference evidence="4 5" key="2">
    <citation type="journal article" date="2016" name="Genome Announc.">
        <title>Draft Genome Sequences of Streptomyces scabiei S58, Streptomyces turgidiscabies T45, and Streptomyces acidiscabies a10, the Pathogens of Potato Common Scab, Isolated in Japan.</title>
        <authorList>
            <person name="Tomihama T."/>
            <person name="Nishi Y."/>
            <person name="Sakai M."/>
            <person name="Ikenaga M."/>
            <person name="Okubo T."/>
            <person name="Ikeda S."/>
        </authorList>
    </citation>
    <scope>NUCLEOTIDE SEQUENCE [LARGE SCALE GENOMIC DNA]</scope>
    <source>
        <strain evidence="4 5">S58</strain>
    </source>
</reference>
<name>A0A100JKV2_STRSC</name>
<dbReference type="OrthoDB" id="9803529at2"/>
<dbReference type="InterPro" id="IPR037284">
    <property type="entry name" value="SUF_FeS_clus_asmbl_SufBD_sf"/>
</dbReference>
<dbReference type="Pfam" id="PF01458">
    <property type="entry name" value="SUFBD_core"/>
    <property type="match status" value="1"/>
</dbReference>
<dbReference type="Proteomes" id="UP000067448">
    <property type="component" value="Unassembled WGS sequence"/>
</dbReference>
<proteinExistence type="inferred from homology"/>
<reference evidence="5" key="1">
    <citation type="submission" date="2015-11" db="EMBL/GenBank/DDBJ databases">
        <authorList>
            <consortium name="Cross-ministerial Strategic Innovation Promotion Program (SIP) consortium"/>
            <person name="Tomihama T."/>
            <person name="Ikenaga M."/>
            <person name="Sakai M."/>
            <person name="Okubo T."/>
            <person name="Ikeda S."/>
        </authorList>
    </citation>
    <scope>NUCLEOTIDE SEQUENCE [LARGE SCALE GENOMIC DNA]</scope>
    <source>
        <strain evidence="5">S58</strain>
    </source>
</reference>
<feature type="domain" description="SUF system FeS cluster assembly SufBD core" evidence="2">
    <location>
        <begin position="211"/>
        <end position="445"/>
    </location>
</feature>
<dbReference type="InterPro" id="IPR045595">
    <property type="entry name" value="SufBD_N"/>
</dbReference>
<reference evidence="5" key="3">
    <citation type="submission" date="2016-02" db="EMBL/GenBank/DDBJ databases">
        <title>Draft genome of pathogenic Streptomyces sp. in Japan.</title>
        <authorList>
            <person name="Tomihama T."/>
            <person name="Ikenaga M."/>
            <person name="Sakai M."/>
            <person name="Okubo T."/>
            <person name="Ikeda S."/>
        </authorList>
    </citation>
    <scope>NUCLEOTIDE SEQUENCE [LARGE SCALE GENOMIC DNA]</scope>
    <source>
        <strain evidence="5">S58</strain>
    </source>
</reference>
<dbReference type="InterPro" id="IPR000825">
    <property type="entry name" value="SUF_FeS_clus_asmbl_SufBD_core"/>
</dbReference>
<gene>
    <name evidence="4" type="primary">sufB</name>
    <name evidence="4" type="ORF">SsS58_01753</name>
</gene>
<evidence type="ECO:0000259" key="2">
    <source>
        <dbReference type="Pfam" id="PF01458"/>
    </source>
</evidence>
<evidence type="ECO:0000313" key="5">
    <source>
        <dbReference type="Proteomes" id="UP000067448"/>
    </source>
</evidence>
<dbReference type="Pfam" id="PF19295">
    <property type="entry name" value="SufBD_N"/>
    <property type="match status" value="1"/>
</dbReference>